<dbReference type="InterPro" id="IPR008136">
    <property type="entry name" value="CinA_C"/>
</dbReference>
<dbReference type="EMBL" id="AP024412">
    <property type="protein sequence ID" value="BCR35422.1"/>
    <property type="molecule type" value="Genomic_DNA"/>
</dbReference>
<reference evidence="2" key="1">
    <citation type="submission" date="2021-01" db="EMBL/GenBank/DDBJ databases">
        <title>Draft genome sequence of Acholeplasmataceae bacterium strain Mahy22.</title>
        <authorList>
            <person name="Watanabe M."/>
            <person name="Kojima H."/>
            <person name="Fukui M."/>
        </authorList>
    </citation>
    <scope>NUCLEOTIDE SEQUENCE</scope>
    <source>
        <strain evidence="2">Mahy22</strain>
    </source>
</reference>
<organism evidence="2 3">
    <name type="scientific">Mariniplasma anaerobium</name>
    <dbReference type="NCBI Taxonomy" id="2735436"/>
    <lineage>
        <taxon>Bacteria</taxon>
        <taxon>Bacillati</taxon>
        <taxon>Mycoplasmatota</taxon>
        <taxon>Mollicutes</taxon>
        <taxon>Acholeplasmatales</taxon>
        <taxon>Acholeplasmataceae</taxon>
        <taxon>Mariniplasma</taxon>
    </lineage>
</organism>
<dbReference type="InterPro" id="IPR036653">
    <property type="entry name" value="CinA-like_C"/>
</dbReference>
<dbReference type="NCBIfam" id="TIGR00199">
    <property type="entry name" value="PncC_domain"/>
    <property type="match status" value="1"/>
</dbReference>
<evidence type="ECO:0000259" key="1">
    <source>
        <dbReference type="Pfam" id="PF02464"/>
    </source>
</evidence>
<dbReference type="KEGG" id="manr:MPAN_003150"/>
<dbReference type="Gene3D" id="3.90.950.20">
    <property type="entry name" value="CinA-like"/>
    <property type="match status" value="1"/>
</dbReference>
<dbReference type="SUPFAM" id="SSF142433">
    <property type="entry name" value="CinA-like"/>
    <property type="match status" value="1"/>
</dbReference>
<accession>A0A7U9TI58</accession>
<dbReference type="AlphaFoldDB" id="A0A7U9TI58"/>
<dbReference type="Proteomes" id="UP000620133">
    <property type="component" value="Chromosome"/>
</dbReference>
<evidence type="ECO:0000313" key="3">
    <source>
        <dbReference type="Proteomes" id="UP000620133"/>
    </source>
</evidence>
<feature type="domain" description="CinA C-terminal" evidence="1">
    <location>
        <begin position="3"/>
        <end position="149"/>
    </location>
</feature>
<gene>
    <name evidence="2" type="ORF">MPAN_003150</name>
</gene>
<sequence length="153" mass="17548">MISKKTFDKCLEKGITMAFAESMTGGALTYEMVKYPNASKVVIGSVISYQRKIKEQLLNVDAKVIDEYSIVSKEVSNQMALGIFDQTQAELCISITGNAGPTYEKNTEKLEAFITILYQQKYTNYHLIFKNQQREKNIRDSIDFIYQKVYEII</sequence>
<protein>
    <submittedName>
        <fullName evidence="2">Competence-damage inducible protein</fullName>
    </submittedName>
</protein>
<dbReference type="Pfam" id="PF02464">
    <property type="entry name" value="CinA"/>
    <property type="match status" value="1"/>
</dbReference>
<dbReference type="RefSeq" id="WP_176239662.1">
    <property type="nucleotide sequence ID" value="NZ_AP024412.1"/>
</dbReference>
<proteinExistence type="predicted"/>
<keyword evidence="3" id="KW-1185">Reference proteome</keyword>
<evidence type="ECO:0000313" key="2">
    <source>
        <dbReference type="EMBL" id="BCR35422.1"/>
    </source>
</evidence>
<name>A0A7U9TI58_9MOLU</name>